<protein>
    <recommendedName>
        <fullName evidence="2">PH domain-containing protein</fullName>
    </recommendedName>
</protein>
<feature type="region of interest" description="Disordered" evidence="1">
    <location>
        <begin position="130"/>
        <end position="359"/>
    </location>
</feature>
<dbReference type="PROSITE" id="PS50003">
    <property type="entry name" value="PH_DOMAIN"/>
    <property type="match status" value="1"/>
</dbReference>
<accession>A0ABQ9DZN9</accession>
<dbReference type="Gene3D" id="2.30.29.30">
    <property type="entry name" value="Pleckstrin-homology domain (PH domain)/Phosphotyrosine-binding domain (PTB)"/>
    <property type="match status" value="1"/>
</dbReference>
<evidence type="ECO:0000313" key="3">
    <source>
        <dbReference type="EMBL" id="KAJ8298539.1"/>
    </source>
</evidence>
<dbReference type="Proteomes" id="UP001217089">
    <property type="component" value="Unassembled WGS sequence"/>
</dbReference>
<feature type="compositionally biased region" description="Low complexity" evidence="1">
    <location>
        <begin position="285"/>
        <end position="301"/>
    </location>
</feature>
<comment type="caution">
    <text evidence="3">The sequence shown here is derived from an EMBL/GenBank/DDBJ whole genome shotgun (WGS) entry which is preliminary data.</text>
</comment>
<reference evidence="3 4" key="1">
    <citation type="submission" date="2022-12" db="EMBL/GenBank/DDBJ databases">
        <title>Chromosome-level genome of Tegillarca granosa.</title>
        <authorList>
            <person name="Kim J."/>
        </authorList>
    </citation>
    <scope>NUCLEOTIDE SEQUENCE [LARGE SCALE GENOMIC DNA]</scope>
    <source>
        <strain evidence="3">Teg-2019</strain>
        <tissue evidence="3">Adductor muscle</tissue>
    </source>
</reference>
<feature type="compositionally biased region" description="Polar residues" evidence="1">
    <location>
        <begin position="567"/>
        <end position="576"/>
    </location>
</feature>
<proteinExistence type="predicted"/>
<dbReference type="Pfam" id="PF00169">
    <property type="entry name" value="PH"/>
    <property type="match status" value="1"/>
</dbReference>
<evidence type="ECO:0000313" key="4">
    <source>
        <dbReference type="Proteomes" id="UP001217089"/>
    </source>
</evidence>
<feature type="compositionally biased region" description="Low complexity" evidence="1">
    <location>
        <begin position="173"/>
        <end position="190"/>
    </location>
</feature>
<organism evidence="3 4">
    <name type="scientific">Tegillarca granosa</name>
    <name type="common">Malaysian cockle</name>
    <name type="synonym">Anadara granosa</name>
    <dbReference type="NCBI Taxonomy" id="220873"/>
    <lineage>
        <taxon>Eukaryota</taxon>
        <taxon>Metazoa</taxon>
        <taxon>Spiralia</taxon>
        <taxon>Lophotrochozoa</taxon>
        <taxon>Mollusca</taxon>
        <taxon>Bivalvia</taxon>
        <taxon>Autobranchia</taxon>
        <taxon>Pteriomorphia</taxon>
        <taxon>Arcoida</taxon>
        <taxon>Arcoidea</taxon>
        <taxon>Arcidae</taxon>
        <taxon>Tegillarca</taxon>
    </lineage>
</organism>
<feature type="compositionally biased region" description="Basic and acidic residues" evidence="1">
    <location>
        <begin position="604"/>
        <end position="626"/>
    </location>
</feature>
<gene>
    <name evidence="3" type="ORF">KUTeg_025070</name>
</gene>
<feature type="compositionally biased region" description="Basic and acidic residues" evidence="1">
    <location>
        <begin position="270"/>
        <end position="282"/>
    </location>
</feature>
<dbReference type="InterPro" id="IPR001849">
    <property type="entry name" value="PH_domain"/>
</dbReference>
<dbReference type="InterPro" id="IPR011993">
    <property type="entry name" value="PH-like_dom_sf"/>
</dbReference>
<dbReference type="InterPro" id="IPR046355">
    <property type="entry name" value="Gab1-4-like"/>
</dbReference>
<feature type="compositionally biased region" description="Polar residues" evidence="1">
    <location>
        <begin position="629"/>
        <end position="639"/>
    </location>
</feature>
<dbReference type="PANTHER" id="PTHR45960:SF2">
    <property type="entry name" value="PROTEIN DAUGHTER OF SEVENLESS"/>
    <property type="match status" value="1"/>
</dbReference>
<dbReference type="SUPFAM" id="SSF50729">
    <property type="entry name" value="PH domain-like"/>
    <property type="match status" value="1"/>
</dbReference>
<feature type="compositionally biased region" description="Low complexity" evidence="1">
    <location>
        <begin position="548"/>
        <end position="558"/>
    </location>
</feature>
<evidence type="ECO:0000256" key="1">
    <source>
        <dbReference type="SAM" id="MobiDB-lite"/>
    </source>
</evidence>
<feature type="compositionally biased region" description="Pro residues" evidence="1">
    <location>
        <begin position="345"/>
        <end position="359"/>
    </location>
</feature>
<dbReference type="EMBL" id="JARBDR010000923">
    <property type="protein sequence ID" value="KAJ8298539.1"/>
    <property type="molecule type" value="Genomic_DNA"/>
</dbReference>
<evidence type="ECO:0000259" key="2">
    <source>
        <dbReference type="PROSITE" id="PS50003"/>
    </source>
</evidence>
<feature type="compositionally biased region" description="Pro residues" evidence="1">
    <location>
        <begin position="508"/>
        <end position="517"/>
    </location>
</feature>
<keyword evidence="4" id="KW-1185">Reference proteome</keyword>
<sequence>MNKIANVVYSGWMVKSPPEKKFKLSGPWKIFRAKWKRRFFVLFKPASSLPHQYVLNYYSDDNCKKLKGYIDLEHCEQIIESLDLDNFPYLLAIKTYHKGKERTYFLATDTEDQMTTWVRNLCSVCGLKPEDNASDLPPDRQEATKDVKPAASVNGVVKLPPPQTKVVAPVTAQPQSQTHNHQPHNTQTHATPERQEYIPLVDCYTPKTSPFDRQVSIDSIPDEPAPPPPMKQKPDHDDGLNDVFHPNTYDTPKSFEQGDSVYKVPPPRIVKNDSDDYGRDAYDFPPARHSPSTPRSSSSESQKIDSAYSSQHGIAYDYPPPKVDTSLTSDDVYDIPPSNPHTVTPTPPRPSDIPPARPPKPVCLQEPYQNLPPTSKVFDSCNSVDINRVVPTSHIDMAAMASYDLPRSSNSISATYDLPKSSNLKDTSLSATPPAPHTCGQTQHSYINAGTGYVKSKEEEVYLPMERAFPPSDSQNKIKTGDPYTDMSGKHDDNYADMAGVKNSVYDHPPPARPPRISPRAAPGPDHGMETYHIYSSSRTRSFKRNHSSSTTNSSPPRDGGKIELPINQNPDCSTSSEDEDEQIWVDPAKGTNLWVSTPPAPRSQDRELKYLDLELETNSDKEPVRSPHSLQTGHSSPTEYREIDFIKTQALSDVKNDVDRQRKSEDH</sequence>
<name>A0ABQ9DZN9_TEGGR</name>
<feature type="domain" description="PH" evidence="2">
    <location>
        <begin position="6"/>
        <end position="126"/>
    </location>
</feature>
<dbReference type="SMART" id="SM00233">
    <property type="entry name" value="PH"/>
    <property type="match status" value="1"/>
</dbReference>
<dbReference type="PANTHER" id="PTHR45960">
    <property type="entry name" value="GRB2-ASSOCIATED-BINDING PROTEIN"/>
    <property type="match status" value="1"/>
</dbReference>
<feature type="compositionally biased region" description="Basic and acidic residues" evidence="1">
    <location>
        <begin position="137"/>
        <end position="148"/>
    </location>
</feature>
<feature type="region of interest" description="Disordered" evidence="1">
    <location>
        <begin position="468"/>
        <end position="641"/>
    </location>
</feature>